<sequence>MENIEKPRVKLVGMDGNAFAIIGRVSKALREAGLGHRVKEFQKEATSGDYDNVLQTAMKYVNVY</sequence>
<organism evidence="1">
    <name type="scientific">marine sediment metagenome</name>
    <dbReference type="NCBI Taxonomy" id="412755"/>
    <lineage>
        <taxon>unclassified sequences</taxon>
        <taxon>metagenomes</taxon>
        <taxon>ecological metagenomes</taxon>
    </lineage>
</organism>
<proteinExistence type="predicted"/>
<evidence type="ECO:0000313" key="1">
    <source>
        <dbReference type="EMBL" id="KKN21636.1"/>
    </source>
</evidence>
<protein>
    <submittedName>
        <fullName evidence="1">Uncharacterized protein</fullName>
    </submittedName>
</protein>
<reference evidence="1" key="1">
    <citation type="journal article" date="2015" name="Nature">
        <title>Complex archaea that bridge the gap between prokaryotes and eukaryotes.</title>
        <authorList>
            <person name="Spang A."/>
            <person name="Saw J.H."/>
            <person name="Jorgensen S.L."/>
            <person name="Zaremba-Niedzwiedzka K."/>
            <person name="Martijn J."/>
            <person name="Lind A.E."/>
            <person name="van Eijk R."/>
            <person name="Schleper C."/>
            <person name="Guy L."/>
            <person name="Ettema T.J."/>
        </authorList>
    </citation>
    <scope>NUCLEOTIDE SEQUENCE</scope>
</reference>
<gene>
    <name evidence="1" type="ORF">LCGC14_0923210</name>
</gene>
<accession>A0A0F9R8U3</accession>
<dbReference type="EMBL" id="LAZR01003130">
    <property type="protein sequence ID" value="KKN21636.1"/>
    <property type="molecule type" value="Genomic_DNA"/>
</dbReference>
<comment type="caution">
    <text evidence="1">The sequence shown here is derived from an EMBL/GenBank/DDBJ whole genome shotgun (WGS) entry which is preliminary data.</text>
</comment>
<name>A0A0F9R8U3_9ZZZZ</name>
<dbReference type="AlphaFoldDB" id="A0A0F9R8U3"/>